<evidence type="ECO:0000256" key="3">
    <source>
        <dbReference type="ARBA" id="ARBA00022884"/>
    </source>
</evidence>
<evidence type="ECO:0000256" key="7">
    <source>
        <dbReference type="SAM" id="MobiDB-lite"/>
    </source>
</evidence>
<dbReference type="PRINTS" id="PR00881">
    <property type="entry name" value="L7ARS6FAMILY"/>
</dbReference>
<evidence type="ECO:0000256" key="1">
    <source>
        <dbReference type="ARBA" id="ARBA00004604"/>
    </source>
</evidence>
<dbReference type="InterPro" id="IPR002415">
    <property type="entry name" value="H/ACA_rnp_Nhp2-like"/>
</dbReference>
<dbReference type="InterPro" id="IPR018492">
    <property type="entry name" value="Ribosomal_eL8/Nhp2"/>
</dbReference>
<organism evidence="9">
    <name type="scientific">Rhodosorus marinus</name>
    <dbReference type="NCBI Taxonomy" id="101924"/>
    <lineage>
        <taxon>Eukaryota</taxon>
        <taxon>Rhodophyta</taxon>
        <taxon>Stylonematophyceae</taxon>
        <taxon>Stylonematales</taxon>
        <taxon>Stylonemataceae</taxon>
        <taxon>Rhodosorus</taxon>
    </lineage>
</organism>
<dbReference type="PRINTS" id="PR00883">
    <property type="entry name" value="NUCLEARHMG"/>
</dbReference>
<comment type="function">
    <text evidence="6">Required for ribosome biogenesis. Part of a complex which catalyzes pseudouridylation of rRNA. This involves the isomerization of uridine such that the ribose is subsequently attached to C5, instead of the normal N1. Pseudouridine ('psi') residues may serve to stabilize the conformation of rRNAs.</text>
</comment>
<dbReference type="GO" id="GO:0031429">
    <property type="term" value="C:box H/ACA snoRNP complex"/>
    <property type="evidence" value="ECO:0007669"/>
    <property type="project" value="UniProtKB-UniRule"/>
</dbReference>
<evidence type="ECO:0000259" key="8">
    <source>
        <dbReference type="Pfam" id="PF01248"/>
    </source>
</evidence>
<evidence type="ECO:0000256" key="5">
    <source>
        <dbReference type="ARBA" id="ARBA00023274"/>
    </source>
</evidence>
<comment type="function">
    <text evidence="6">Common component of the spliceosome and rRNA processing machinery.</text>
</comment>
<name>A0A7S3EB86_9RHOD</name>
<dbReference type="InterPro" id="IPR050257">
    <property type="entry name" value="eL8/uL1-like"/>
</dbReference>
<evidence type="ECO:0000256" key="6">
    <source>
        <dbReference type="RuleBase" id="RU366039"/>
    </source>
</evidence>
<dbReference type="GO" id="GO:0031120">
    <property type="term" value="P:snRNA pseudouridine synthesis"/>
    <property type="evidence" value="ECO:0007669"/>
    <property type="project" value="UniProtKB-UniRule"/>
</dbReference>
<dbReference type="EMBL" id="HBHW01010696">
    <property type="protein sequence ID" value="CAE0040190.1"/>
    <property type="molecule type" value="Transcribed_RNA"/>
</dbReference>
<protein>
    <recommendedName>
        <fullName evidence="6">H/ACA ribonucleoprotein complex subunit 2</fullName>
    </recommendedName>
    <alternativeName>
        <fullName evidence="6">Nucleolar protein family A member 2</fullName>
    </alternativeName>
</protein>
<dbReference type="PANTHER" id="PTHR23105">
    <property type="entry name" value="RIBOSOMAL PROTEIN L7AE FAMILY MEMBER"/>
    <property type="match status" value="1"/>
</dbReference>
<evidence type="ECO:0000256" key="2">
    <source>
        <dbReference type="ARBA" id="ARBA00007337"/>
    </source>
</evidence>
<dbReference type="Pfam" id="PF01248">
    <property type="entry name" value="Ribosomal_L7Ae"/>
    <property type="match status" value="1"/>
</dbReference>
<evidence type="ECO:0000313" key="9">
    <source>
        <dbReference type="EMBL" id="CAE0040190.1"/>
    </source>
</evidence>
<keyword evidence="4 6" id="KW-0539">Nucleus</keyword>
<dbReference type="Gene3D" id="3.30.1330.30">
    <property type="match status" value="1"/>
</dbReference>
<comment type="similarity">
    <text evidence="2 6">Belongs to the eukaryotic ribosomal protein eL8 family.</text>
</comment>
<accession>A0A7S3EB86</accession>
<feature type="region of interest" description="Disordered" evidence="7">
    <location>
        <begin position="1"/>
        <end position="58"/>
    </location>
</feature>
<evidence type="ECO:0000256" key="4">
    <source>
        <dbReference type="ARBA" id="ARBA00023242"/>
    </source>
</evidence>
<dbReference type="GO" id="GO:0000398">
    <property type="term" value="P:mRNA splicing, via spliceosome"/>
    <property type="evidence" value="ECO:0007669"/>
    <property type="project" value="UniProtKB-UniRule"/>
</dbReference>
<dbReference type="AlphaFoldDB" id="A0A7S3EB86"/>
<reference evidence="9" key="1">
    <citation type="submission" date="2021-01" db="EMBL/GenBank/DDBJ databases">
        <authorList>
            <person name="Corre E."/>
            <person name="Pelletier E."/>
            <person name="Niang G."/>
            <person name="Scheremetjew M."/>
            <person name="Finn R."/>
            <person name="Kale V."/>
            <person name="Holt S."/>
            <person name="Cochrane G."/>
            <person name="Meng A."/>
            <person name="Brown T."/>
            <person name="Cohen L."/>
        </authorList>
    </citation>
    <scope>NUCLEOTIDE SEQUENCE</scope>
    <source>
        <strain evidence="9">CCMP 769</strain>
    </source>
</reference>
<keyword evidence="5 6" id="KW-0687">Ribonucleoprotein</keyword>
<feature type="compositionally biased region" description="Basic and acidic residues" evidence="7">
    <location>
        <begin position="1"/>
        <end position="33"/>
    </location>
</feature>
<sequence>MGEKGDKKRKKSLEGEDGGREKKKRVSEGGEEKKKKKSKKSVGSGETPVKGVVDRTPSKPVDPSLLSPIAVPLADVEVVDKVFELIKKAAKGKLIRRGIREVAKAIRKGQKGICIFAGDVFPVDVVAHLPLTCEEASIPYCFVPYKESLGNAALTKRPTSVLLVTEAAAKTDYAEEYKSCRKSIKELHQD</sequence>
<gene>
    <name evidence="9" type="ORF">RMAR00112_LOCUS8154</name>
</gene>
<dbReference type="InterPro" id="IPR029064">
    <property type="entry name" value="Ribosomal_eL30-like_sf"/>
</dbReference>
<dbReference type="GO" id="GO:0003723">
    <property type="term" value="F:RNA binding"/>
    <property type="evidence" value="ECO:0007669"/>
    <property type="project" value="UniProtKB-UniRule"/>
</dbReference>
<dbReference type="SUPFAM" id="SSF55315">
    <property type="entry name" value="L30e-like"/>
    <property type="match status" value="1"/>
</dbReference>
<keyword evidence="3 6" id="KW-0694">RNA-binding</keyword>
<feature type="domain" description="Ribosomal protein eL8/eL30/eS12/Gadd45" evidence="8">
    <location>
        <begin position="81"/>
        <end position="172"/>
    </location>
</feature>
<dbReference type="InterPro" id="IPR004038">
    <property type="entry name" value="Ribosomal_eL8/eL30/eS12/Gad45"/>
</dbReference>
<comment type="subcellular location">
    <subcellularLocation>
        <location evidence="1 6">Nucleus</location>
        <location evidence="1 6">Nucleolus</location>
    </subcellularLocation>
</comment>
<proteinExistence type="inferred from homology"/>